<proteinExistence type="predicted"/>
<dbReference type="InterPro" id="IPR002104">
    <property type="entry name" value="Integrase_catalytic"/>
</dbReference>
<dbReference type="InterPro" id="IPR011010">
    <property type="entry name" value="DNA_brk_join_enz"/>
</dbReference>
<evidence type="ECO:0000256" key="2">
    <source>
        <dbReference type="ARBA" id="ARBA00023172"/>
    </source>
</evidence>
<keyword evidence="2" id="KW-0233">DNA recombination</keyword>
<protein>
    <submittedName>
        <fullName evidence="4">Tyrosine-type recombinase/integrase</fullName>
    </submittedName>
</protein>
<evidence type="ECO:0000259" key="3">
    <source>
        <dbReference type="PROSITE" id="PS51898"/>
    </source>
</evidence>
<dbReference type="InterPro" id="IPR010998">
    <property type="entry name" value="Integrase_recombinase_N"/>
</dbReference>
<organism evidence="4 5">
    <name type="scientific">Flavobacterium proteolyticum</name>
    <dbReference type="NCBI Taxonomy" id="2911683"/>
    <lineage>
        <taxon>Bacteria</taxon>
        <taxon>Pseudomonadati</taxon>
        <taxon>Bacteroidota</taxon>
        <taxon>Flavobacteriia</taxon>
        <taxon>Flavobacteriales</taxon>
        <taxon>Flavobacteriaceae</taxon>
        <taxon>Flavobacterium</taxon>
    </lineage>
</organism>
<dbReference type="Proteomes" id="UP000656274">
    <property type="component" value="Unassembled WGS sequence"/>
</dbReference>
<accession>A0ABR9WV01</accession>
<dbReference type="PROSITE" id="PS51898">
    <property type="entry name" value="TYR_RECOMBINASE"/>
    <property type="match status" value="1"/>
</dbReference>
<evidence type="ECO:0000256" key="1">
    <source>
        <dbReference type="ARBA" id="ARBA00023125"/>
    </source>
</evidence>
<dbReference type="SUPFAM" id="SSF56349">
    <property type="entry name" value="DNA breaking-rejoining enzymes"/>
    <property type="match status" value="1"/>
</dbReference>
<dbReference type="Pfam" id="PF00589">
    <property type="entry name" value="Phage_integrase"/>
    <property type="match status" value="1"/>
</dbReference>
<gene>
    <name evidence="4" type="ORF">IM755_12345</name>
</gene>
<evidence type="ECO:0000313" key="5">
    <source>
        <dbReference type="Proteomes" id="UP000656274"/>
    </source>
</evidence>
<comment type="caution">
    <text evidence="4">The sequence shown here is derived from an EMBL/GenBank/DDBJ whole genome shotgun (WGS) entry which is preliminary data.</text>
</comment>
<reference evidence="4 5" key="1">
    <citation type="submission" date="2020-10" db="EMBL/GenBank/DDBJ databases">
        <title>The genome sequence of Flavobacterium aquaticum 1Y8A.</title>
        <authorList>
            <person name="Liu Y."/>
        </authorList>
    </citation>
    <scope>NUCLEOTIDE SEQUENCE [LARGE SCALE GENOMIC DNA]</scope>
    <source>
        <strain evidence="4 5">1Y8A</strain>
    </source>
</reference>
<sequence>MSKILRYLKNEHGFEHDFEHALKEKKKYSEPKIYDANGDLAKRWYVYFSFRKKADAPLERFPNNIYAPQHLEKRERLLWLKTMQRNLSLLLKDGFNPYNPENKFNFEAESESKSIKEAFEFALNIKKSTLAETSYKGLEGRILRFEKWLNENGFKNRLISSVNKKVITIYLNEVLTATSAKNRNNTRTDISTIFTVLADNEIISENFIHKIPVLKSNPEKNKSYTSTEETKIFEYLDKNNKLLSLYVKFISYNFLRPVEVNRIKVGDIDLNDKILKIKTKTGFKLKRIPQVLIDEMPNITHYPKDAYLFGRKNFGQYWEATETSRRNDYSDYFLEVKKKFKLGKDYGLYSFRHTFITKLYNTFIKEMTPEEAESNIMAITGHTSKTALRKYLREINAYIPEDYSRYL</sequence>
<dbReference type="Gene3D" id="1.10.150.130">
    <property type="match status" value="1"/>
</dbReference>
<dbReference type="InterPro" id="IPR013762">
    <property type="entry name" value="Integrase-like_cat_sf"/>
</dbReference>
<keyword evidence="5" id="KW-1185">Reference proteome</keyword>
<evidence type="ECO:0000313" key="4">
    <source>
        <dbReference type="EMBL" id="MBE9577499.1"/>
    </source>
</evidence>
<feature type="domain" description="Tyr recombinase" evidence="3">
    <location>
        <begin position="219"/>
        <end position="404"/>
    </location>
</feature>
<name>A0ABR9WV01_9FLAO</name>
<dbReference type="Gene3D" id="1.10.443.10">
    <property type="entry name" value="Intergrase catalytic core"/>
    <property type="match status" value="1"/>
</dbReference>
<dbReference type="EMBL" id="JADFTZ010000007">
    <property type="protein sequence ID" value="MBE9577499.1"/>
    <property type="molecule type" value="Genomic_DNA"/>
</dbReference>
<dbReference type="RefSeq" id="WP_194097327.1">
    <property type="nucleotide sequence ID" value="NZ_JADFTZ010000007.1"/>
</dbReference>
<keyword evidence="1" id="KW-0238">DNA-binding</keyword>